<reference evidence="2 3" key="1">
    <citation type="journal article" date="2019" name="G3 (Bethesda)">
        <title>Sequencing of a Wild Apple (Malus baccata) Genome Unravels the Differences Between Cultivated and Wild Apple Species Regarding Disease Resistance and Cold Tolerance.</title>
        <authorList>
            <person name="Chen X."/>
        </authorList>
    </citation>
    <scope>NUCLEOTIDE SEQUENCE [LARGE SCALE GENOMIC DNA]</scope>
    <source>
        <strain evidence="3">cv. Shandingzi</strain>
        <tissue evidence="2">Leaves</tissue>
    </source>
</reference>
<sequence>MVESPEARQQYHRMLTRYHQAKAELGGTSGEGAEADAPNSSGDNLIVDDTDMYLFT</sequence>
<protein>
    <submittedName>
        <fullName evidence="2">Uncharacterized protein</fullName>
    </submittedName>
</protein>
<comment type="caution">
    <text evidence="2">The sequence shown here is derived from an EMBL/GenBank/DDBJ whole genome shotgun (WGS) entry which is preliminary data.</text>
</comment>
<evidence type="ECO:0000313" key="2">
    <source>
        <dbReference type="EMBL" id="TQD69091.1"/>
    </source>
</evidence>
<evidence type="ECO:0000313" key="3">
    <source>
        <dbReference type="Proteomes" id="UP000315295"/>
    </source>
</evidence>
<proteinExistence type="predicted"/>
<feature type="region of interest" description="Disordered" evidence="1">
    <location>
        <begin position="22"/>
        <end position="45"/>
    </location>
</feature>
<organism evidence="2 3">
    <name type="scientific">Malus baccata</name>
    <name type="common">Siberian crab apple</name>
    <name type="synonym">Pyrus baccata</name>
    <dbReference type="NCBI Taxonomy" id="106549"/>
    <lineage>
        <taxon>Eukaryota</taxon>
        <taxon>Viridiplantae</taxon>
        <taxon>Streptophyta</taxon>
        <taxon>Embryophyta</taxon>
        <taxon>Tracheophyta</taxon>
        <taxon>Spermatophyta</taxon>
        <taxon>Magnoliopsida</taxon>
        <taxon>eudicotyledons</taxon>
        <taxon>Gunneridae</taxon>
        <taxon>Pentapetalae</taxon>
        <taxon>rosids</taxon>
        <taxon>fabids</taxon>
        <taxon>Rosales</taxon>
        <taxon>Rosaceae</taxon>
        <taxon>Amygdaloideae</taxon>
        <taxon>Maleae</taxon>
        <taxon>Malus</taxon>
    </lineage>
</organism>
<dbReference type="EMBL" id="VIEB01005063">
    <property type="protein sequence ID" value="TQD69091.1"/>
    <property type="molecule type" value="Genomic_DNA"/>
</dbReference>
<dbReference type="AlphaFoldDB" id="A0A540K4D2"/>
<gene>
    <name evidence="2" type="ORF">C1H46_045376</name>
</gene>
<name>A0A540K4D2_MALBA</name>
<evidence type="ECO:0000256" key="1">
    <source>
        <dbReference type="SAM" id="MobiDB-lite"/>
    </source>
</evidence>
<dbReference type="Proteomes" id="UP000315295">
    <property type="component" value="Unassembled WGS sequence"/>
</dbReference>
<keyword evidence="3" id="KW-1185">Reference proteome</keyword>
<accession>A0A540K4D2</accession>